<organism evidence="3 4">
    <name type="scientific">Neobacillus kokaensis</name>
    <dbReference type="NCBI Taxonomy" id="2759023"/>
    <lineage>
        <taxon>Bacteria</taxon>
        <taxon>Bacillati</taxon>
        <taxon>Bacillota</taxon>
        <taxon>Bacilli</taxon>
        <taxon>Bacillales</taxon>
        <taxon>Bacillaceae</taxon>
        <taxon>Neobacillus</taxon>
    </lineage>
</organism>
<sequence length="145" mass="14873">MARTNFTGVQGAAAGAPMSPGSGDSFRQTGTQNMTTLQDSTESITVRGSTGVNVTTTDTKAALSLQAGLQLAISLVLTIATGNAAQGEQLAQQLTQQVTTTQRNTQSILVENSSAVNVTTVDVDIAANIQALLQLLVAIVAKLNL</sequence>
<feature type="domain" description="Spore coat protein X/V" evidence="2">
    <location>
        <begin position="26"/>
        <end position="79"/>
    </location>
</feature>
<dbReference type="RefSeq" id="WP_191275897.1">
    <property type="nucleotide sequence ID" value="NZ_BNDS01000023.1"/>
</dbReference>
<feature type="compositionally biased region" description="Low complexity" evidence="1">
    <location>
        <begin position="11"/>
        <end position="23"/>
    </location>
</feature>
<keyword evidence="3" id="KW-0167">Capsid protein</keyword>
<reference evidence="3 4" key="1">
    <citation type="journal article" date="2022" name="Int. J. Syst. Evol. Microbiol.">
        <title>Neobacillus kokaensis sp. nov., isolated from soil.</title>
        <authorList>
            <person name="Yuki K."/>
            <person name="Matsubara H."/>
            <person name="Yamaguchi S."/>
        </authorList>
    </citation>
    <scope>NUCLEOTIDE SEQUENCE [LARGE SCALE GENOMIC DNA]</scope>
    <source>
        <strain evidence="3 4">LOB 377</strain>
    </source>
</reference>
<dbReference type="Proteomes" id="UP000637074">
    <property type="component" value="Unassembled WGS sequence"/>
</dbReference>
<proteinExistence type="predicted"/>
<dbReference type="Pfam" id="PF07552">
    <property type="entry name" value="Coat_X"/>
    <property type="match status" value="2"/>
</dbReference>
<dbReference type="InterPro" id="IPR011428">
    <property type="entry name" value="Spore_coat_X/V"/>
</dbReference>
<protein>
    <submittedName>
        <fullName evidence="3">Spore coat protein X</fullName>
    </submittedName>
</protein>
<comment type="caution">
    <text evidence="3">The sequence shown here is derived from an EMBL/GenBank/DDBJ whole genome shotgun (WGS) entry which is preliminary data.</text>
</comment>
<feature type="domain" description="Spore coat protein X/V" evidence="2">
    <location>
        <begin position="88"/>
        <end position="144"/>
    </location>
</feature>
<keyword evidence="4" id="KW-1185">Reference proteome</keyword>
<evidence type="ECO:0000313" key="3">
    <source>
        <dbReference type="EMBL" id="GHI00458.1"/>
    </source>
</evidence>
<dbReference type="EMBL" id="BNDS01000023">
    <property type="protein sequence ID" value="GHI00458.1"/>
    <property type="molecule type" value="Genomic_DNA"/>
</dbReference>
<keyword evidence="3" id="KW-0946">Virion</keyword>
<name>A0ABQ3N6U9_9BACI</name>
<evidence type="ECO:0000259" key="2">
    <source>
        <dbReference type="Pfam" id="PF07552"/>
    </source>
</evidence>
<evidence type="ECO:0000256" key="1">
    <source>
        <dbReference type="SAM" id="MobiDB-lite"/>
    </source>
</evidence>
<accession>A0ABQ3N6U9</accession>
<evidence type="ECO:0000313" key="4">
    <source>
        <dbReference type="Proteomes" id="UP000637074"/>
    </source>
</evidence>
<gene>
    <name evidence="3" type="ORF">AM1BK_40000</name>
</gene>
<feature type="region of interest" description="Disordered" evidence="1">
    <location>
        <begin position="1"/>
        <end position="30"/>
    </location>
</feature>